<evidence type="ECO:0000259" key="2">
    <source>
        <dbReference type="Pfam" id="PF07995"/>
    </source>
</evidence>
<dbReference type="SUPFAM" id="SSF50952">
    <property type="entry name" value="Soluble quinoprotein glucose dehydrogenase"/>
    <property type="match status" value="1"/>
</dbReference>
<keyword evidence="4" id="KW-1185">Reference proteome</keyword>
<gene>
    <name evidence="3" type="ORF">CFH99_11190</name>
</gene>
<organism evidence="3 4">
    <name type="scientific">Nocardioides aromaticivorans</name>
    <dbReference type="NCBI Taxonomy" id="200618"/>
    <lineage>
        <taxon>Bacteria</taxon>
        <taxon>Bacillati</taxon>
        <taxon>Actinomycetota</taxon>
        <taxon>Actinomycetes</taxon>
        <taxon>Propionibacteriales</taxon>
        <taxon>Nocardioidaceae</taxon>
        <taxon>Nocardioides</taxon>
    </lineage>
</organism>
<evidence type="ECO:0000256" key="1">
    <source>
        <dbReference type="SAM" id="MobiDB-lite"/>
    </source>
</evidence>
<dbReference type="InterPro" id="IPR011042">
    <property type="entry name" value="6-blade_b-propeller_TolB-like"/>
</dbReference>
<feature type="region of interest" description="Disordered" evidence="1">
    <location>
        <begin position="1"/>
        <end position="28"/>
    </location>
</feature>
<feature type="domain" description="Glucose/Sorbosone dehydrogenase" evidence="2">
    <location>
        <begin position="489"/>
        <end position="736"/>
    </location>
</feature>
<protein>
    <recommendedName>
        <fullName evidence="2">Glucose/Sorbosone dehydrogenase domain-containing protein</fullName>
    </recommendedName>
</protein>
<dbReference type="Proteomes" id="UP000662818">
    <property type="component" value="Chromosome"/>
</dbReference>
<reference evidence="3 4" key="1">
    <citation type="submission" date="2017-06" db="EMBL/GenBank/DDBJ databases">
        <title>Complete Genome Sequence of the Soil Carbazole-Degrading Bacterium Nocardioides aromaticivorans IC177.</title>
        <authorList>
            <person name="Vejarano F."/>
            <person name="Suzuki-Minakuchi C."/>
            <person name="Ohtsubo Y."/>
            <person name="Tsuda M."/>
            <person name="Okada K."/>
            <person name="Nojiri H."/>
        </authorList>
    </citation>
    <scope>NUCLEOTIDE SEQUENCE [LARGE SCALE GENOMIC DNA]</scope>
    <source>
        <strain evidence="3 4">IC177</strain>
    </source>
</reference>
<dbReference type="PANTHER" id="PTHR19328">
    <property type="entry name" value="HEDGEHOG-INTERACTING PROTEIN"/>
    <property type="match status" value="1"/>
</dbReference>
<dbReference type="Pfam" id="PF07995">
    <property type="entry name" value="GSDH"/>
    <property type="match status" value="2"/>
</dbReference>
<dbReference type="Gene3D" id="2.60.40.10">
    <property type="entry name" value="Immunoglobulins"/>
    <property type="match status" value="1"/>
</dbReference>
<feature type="domain" description="Glucose/Sorbosone dehydrogenase" evidence="2">
    <location>
        <begin position="353"/>
        <end position="443"/>
    </location>
</feature>
<dbReference type="EMBL" id="CP022295">
    <property type="protein sequence ID" value="QSR26191.1"/>
    <property type="molecule type" value="Genomic_DNA"/>
</dbReference>
<name>A0ABX7PK50_9ACTN</name>
<evidence type="ECO:0000313" key="4">
    <source>
        <dbReference type="Proteomes" id="UP000662818"/>
    </source>
</evidence>
<sequence>MVSWSRDRTVRGAGTKVPRRANRARPRGDRCERGRVLSRVRGAVVALVLCLPLACVLAPGPAHAATPSLTVTPTVPVVGDTVQVTTTLPTRVRRPVQLQRASGGRWVTLTRAWSTTTGRATFRSRLTESRTSLRVLAPSYRAGGRRLPAVATRSTTVTAATETVTLATRIVAGKAEARITASHLLAGRPVQLQARTATGWTVVAATTATTSRLVVLIAALATAQAKDLRAVLPAHAGRATVVSPVQQPPTLAVTTGTTGPDGDDVRIDAATTGTVREVRFFADGVLLAKDSTAPYTTTWTPRVGRHDVVARAIGPLDSVLSPATDVVTAATPVTADSGVAEGYAIEVVQDGFELPTSAAALPTGGVLVTEKAGVVRAVEPGEDGWSLPREVLDLRDEVHDGGDAGLIGIAADPGFADNGFVYLSYVRDDGEEGDEGAGVRRTQQVVRYTWDDDVLDPDSRHVVLGGVTGPACSTDDGIRTPGCLPLLGEAHTIGDLGFDDEGNLLVGVGDGSLYYTTDGLAGRPETLRAQDPDVLAGKVLRVDPATGEGVPGNPWYDGDGTTNASRVLALGLRNPFRFTVHDGHLVIGDVGEGASEEVDVVELHDLTPAGGPANFGWPCREGDADTALGDVTDDESPWHACAAIRDEPATRGPSYSYPHTGAGGSISGGVFLDSEAYPAAMRGRYLFGDYAQGFLRTAEVAHGGAVSDPALLADASAAAGPVKLLTGPDGLVWTVSITTGALRRIRWTGAQQADQCPVGTFRRTFHDLDGSDSPFDDEIPEGPYSWLLPYAAVQLPPQPLAAPTCEPGIRLATDGSPWLPDEQEDTRAHPGDRFGTAWRGRVALDAGTWRFTVEGSEWVRLWVDDQVVHDFWSNPFWQLQHRQHDVVLGPGQHVVRAELVHGDETDAEAEVTWTRVGGPPVVELRAPANGVVAVDGTVPWEIEVADPDGDLPAGLAARTRLEVDFLHYTGNGTDGGFHAHPSSRIDGHLTGTLPVSDVHAPGAGVVRLRASVTDASGARSVSAPVYVCFPGGAVGPCAER</sequence>
<feature type="compositionally biased region" description="Basic and acidic residues" evidence="1">
    <location>
        <begin position="1"/>
        <end position="10"/>
    </location>
</feature>
<dbReference type="Pfam" id="PF17957">
    <property type="entry name" value="Big_7"/>
    <property type="match status" value="1"/>
</dbReference>
<accession>A0ABX7PK50</accession>
<proteinExistence type="predicted"/>
<dbReference type="Gene3D" id="2.120.10.30">
    <property type="entry name" value="TolB, C-terminal domain"/>
    <property type="match status" value="1"/>
</dbReference>
<dbReference type="InterPro" id="IPR013783">
    <property type="entry name" value="Ig-like_fold"/>
</dbReference>
<dbReference type="InterPro" id="IPR012938">
    <property type="entry name" value="Glc/Sorbosone_DH"/>
</dbReference>
<dbReference type="PANTHER" id="PTHR19328:SF13">
    <property type="entry name" value="HIPL1 PROTEIN"/>
    <property type="match status" value="1"/>
</dbReference>
<evidence type="ECO:0000313" key="3">
    <source>
        <dbReference type="EMBL" id="QSR26191.1"/>
    </source>
</evidence>
<dbReference type="InterPro" id="IPR011041">
    <property type="entry name" value="Quinoprot_gluc/sorb_DH_b-prop"/>
</dbReference>